<dbReference type="CDD" id="cd00009">
    <property type="entry name" value="AAA"/>
    <property type="match status" value="1"/>
</dbReference>
<comment type="function">
    <text evidence="5">Involved in regulation of DNA replication.</text>
</comment>
<feature type="domain" description="AAA+ ATPase" evidence="6">
    <location>
        <begin position="48"/>
        <end position="209"/>
    </location>
</feature>
<dbReference type="InterPro" id="IPR036388">
    <property type="entry name" value="WH-like_DNA-bd_sf"/>
</dbReference>
<dbReference type="InterPro" id="IPR003593">
    <property type="entry name" value="AAA+_ATPase"/>
</dbReference>
<dbReference type="PANTHER" id="PTHR10763">
    <property type="entry name" value="CELL DIVISION CONTROL PROTEIN 6-RELATED"/>
    <property type="match status" value="1"/>
</dbReference>
<proteinExistence type="inferred from homology"/>
<dbReference type="FunFam" id="3.40.50.300:FF:000930">
    <property type="entry name" value="ORC1-type DNA replication protein"/>
    <property type="match status" value="1"/>
</dbReference>
<protein>
    <recommendedName>
        <fullName evidence="5">ORC1-type DNA replication protein</fullName>
    </recommendedName>
</protein>
<evidence type="ECO:0000313" key="9">
    <source>
        <dbReference type="Proteomes" id="UP001595925"/>
    </source>
</evidence>
<keyword evidence="2 5" id="KW-0235">DNA replication</keyword>
<dbReference type="InterPro" id="IPR015163">
    <property type="entry name" value="Cdc6_C"/>
</dbReference>
<dbReference type="Pfam" id="PF13401">
    <property type="entry name" value="AAA_22"/>
    <property type="match status" value="1"/>
</dbReference>
<dbReference type="InterPro" id="IPR027417">
    <property type="entry name" value="P-loop_NTPase"/>
</dbReference>
<dbReference type="EMBL" id="JBHSJG010000047">
    <property type="protein sequence ID" value="MFC4989355.1"/>
    <property type="molecule type" value="Genomic_DNA"/>
</dbReference>
<feature type="binding site" evidence="5">
    <location>
        <position position="220"/>
    </location>
    <ligand>
        <name>ATP</name>
        <dbReference type="ChEBI" id="CHEBI:30616"/>
    </ligand>
</feature>
<keyword evidence="3 5" id="KW-0547">Nucleotide-binding</keyword>
<dbReference type="FunFam" id="1.10.8.60:FF:000073">
    <property type="entry name" value="ORC1-type DNA replication protein"/>
    <property type="match status" value="1"/>
</dbReference>
<dbReference type="Gene3D" id="3.40.50.300">
    <property type="entry name" value="P-loop containing nucleotide triphosphate hydrolases"/>
    <property type="match status" value="1"/>
</dbReference>
<sequence length="417" mass="47287">MALFERSEEVFEEENILHDDYQPQSLEERDEELEQYTGYLQPVINGSQPRNLFLYGKTGVGKTATTKYLLQHLEEDAKKYEDLTIRTVYLNCEDLTSSYRVAVSLVNQLRDSENQISRTGYPLNAVYEKLWDRIDELGGTILIVLDEVDYIGEDDSILYQLPRARSNGKIEQARVGIIGISNDFKFREKLDPRVEDTLCERELHFPPYEAADLHNILEKRATLAFKEGVLEGDVIPLCAAFAAQDKGSARQSLDLLLEAGDLARRQSDPTVTEDHVRDAKQLLEKQRIEESMKELTSHGHLTLLAVVASTVAEPESLPLQKQVLYDQYQDLAQTTDRDPLGGRAFHNHLAELSMLGILDRAKQNEGRSGGIYYVYKLDVTIDAALSTLENLHMTGNLDLDSLRKNARERGLMTIDSH</sequence>
<dbReference type="RefSeq" id="WP_224829193.1">
    <property type="nucleotide sequence ID" value="NZ_JAIVEF010000017.1"/>
</dbReference>
<keyword evidence="9" id="KW-1185">Reference proteome</keyword>
<evidence type="ECO:0000259" key="6">
    <source>
        <dbReference type="SMART" id="SM00382"/>
    </source>
</evidence>
<dbReference type="InterPro" id="IPR036390">
    <property type="entry name" value="WH_DNA-bd_sf"/>
</dbReference>
<dbReference type="SUPFAM" id="SSF46785">
    <property type="entry name" value="Winged helix' DNA-binding domain"/>
    <property type="match status" value="1"/>
</dbReference>
<keyword evidence="4 5" id="KW-0067">ATP-binding</keyword>
<dbReference type="Gene3D" id="1.10.8.60">
    <property type="match status" value="1"/>
</dbReference>
<dbReference type="InterPro" id="IPR055237">
    <property type="entry name" value="Cdc6_lid"/>
</dbReference>
<dbReference type="InterPro" id="IPR049945">
    <property type="entry name" value="AAA_22"/>
</dbReference>
<dbReference type="Pfam" id="PF22703">
    <property type="entry name" value="Cdc6_lid"/>
    <property type="match status" value="1"/>
</dbReference>
<dbReference type="Proteomes" id="UP001595925">
    <property type="component" value="Unassembled WGS sequence"/>
</dbReference>
<dbReference type="SMART" id="SM01074">
    <property type="entry name" value="Cdc6_C"/>
    <property type="match status" value="1"/>
</dbReference>
<dbReference type="PANTHER" id="PTHR10763:SF22">
    <property type="entry name" value="ORC1-TYPE DNA REPLICATION PROTEIN"/>
    <property type="match status" value="1"/>
</dbReference>
<gene>
    <name evidence="8" type="ORF">ACFPFO_16655</name>
</gene>
<reference evidence="8 9" key="1">
    <citation type="journal article" date="2019" name="Int. J. Syst. Evol. Microbiol.">
        <title>The Global Catalogue of Microorganisms (GCM) 10K type strain sequencing project: providing services to taxonomists for standard genome sequencing and annotation.</title>
        <authorList>
            <consortium name="The Broad Institute Genomics Platform"/>
            <consortium name="The Broad Institute Genome Sequencing Center for Infectious Disease"/>
            <person name="Wu L."/>
            <person name="Ma J."/>
        </authorList>
    </citation>
    <scope>NUCLEOTIDE SEQUENCE [LARGE SCALE GENOMIC DNA]</scope>
    <source>
        <strain evidence="8 9">CGMCC 1.15824</strain>
    </source>
</reference>
<comment type="caution">
    <text evidence="8">The sequence shown here is derived from an EMBL/GenBank/DDBJ whole genome shotgun (WGS) entry which is preliminary data.</text>
</comment>
<dbReference type="SMART" id="SM00382">
    <property type="entry name" value="AAA"/>
    <property type="match status" value="1"/>
</dbReference>
<feature type="binding site" evidence="5">
    <location>
        <begin position="60"/>
        <end position="64"/>
    </location>
    <ligand>
        <name>ATP</name>
        <dbReference type="ChEBI" id="CHEBI:30616"/>
    </ligand>
</feature>
<comment type="similarity">
    <text evidence="1 5">Belongs to the CDC6/cdc18 family.</text>
</comment>
<dbReference type="InterPro" id="IPR050311">
    <property type="entry name" value="ORC1/CDC6"/>
</dbReference>
<dbReference type="InterPro" id="IPR014277">
    <property type="entry name" value="Orc1/Cdc6_arc"/>
</dbReference>
<accession>A0ABD5QIF0</accession>
<evidence type="ECO:0000256" key="4">
    <source>
        <dbReference type="ARBA" id="ARBA00022840"/>
    </source>
</evidence>
<organism evidence="8 9">
    <name type="scientific">Saliphagus infecundisoli</name>
    <dbReference type="NCBI Taxonomy" id="1849069"/>
    <lineage>
        <taxon>Archaea</taxon>
        <taxon>Methanobacteriati</taxon>
        <taxon>Methanobacteriota</taxon>
        <taxon>Stenosarchaea group</taxon>
        <taxon>Halobacteria</taxon>
        <taxon>Halobacteriales</taxon>
        <taxon>Natrialbaceae</taxon>
        <taxon>Saliphagus</taxon>
    </lineage>
</organism>
<dbReference type="HAMAP" id="MF_01407">
    <property type="entry name" value="ORC1_type_DNA_replic_protein"/>
    <property type="match status" value="1"/>
</dbReference>
<evidence type="ECO:0000256" key="5">
    <source>
        <dbReference type="HAMAP-Rule" id="MF_01407"/>
    </source>
</evidence>
<feature type="binding site" evidence="5">
    <location>
        <position position="208"/>
    </location>
    <ligand>
        <name>ATP</name>
        <dbReference type="ChEBI" id="CHEBI:30616"/>
    </ligand>
</feature>
<evidence type="ECO:0000259" key="7">
    <source>
        <dbReference type="SMART" id="SM01074"/>
    </source>
</evidence>
<dbReference type="GO" id="GO:0006260">
    <property type="term" value="P:DNA replication"/>
    <property type="evidence" value="ECO:0007669"/>
    <property type="project" value="UniProtKB-UniRule"/>
</dbReference>
<dbReference type="NCBIfam" id="TIGR02928">
    <property type="entry name" value="orc1/cdc6 family replication initiation protein"/>
    <property type="match status" value="1"/>
</dbReference>
<evidence type="ECO:0000256" key="2">
    <source>
        <dbReference type="ARBA" id="ARBA00022705"/>
    </source>
</evidence>
<feature type="domain" description="Cdc6 C-terminal" evidence="7">
    <location>
        <begin position="303"/>
        <end position="388"/>
    </location>
</feature>
<evidence type="ECO:0000256" key="1">
    <source>
        <dbReference type="ARBA" id="ARBA00006184"/>
    </source>
</evidence>
<dbReference type="Gene3D" id="1.10.10.10">
    <property type="entry name" value="Winged helix-like DNA-binding domain superfamily/Winged helix DNA-binding domain"/>
    <property type="match status" value="1"/>
</dbReference>
<dbReference type="SUPFAM" id="SSF52540">
    <property type="entry name" value="P-loop containing nucleoside triphosphate hydrolases"/>
    <property type="match status" value="1"/>
</dbReference>
<dbReference type="GO" id="GO:0005524">
    <property type="term" value="F:ATP binding"/>
    <property type="evidence" value="ECO:0007669"/>
    <property type="project" value="UniProtKB-UniRule"/>
</dbReference>
<evidence type="ECO:0000256" key="3">
    <source>
        <dbReference type="ARBA" id="ARBA00022741"/>
    </source>
</evidence>
<evidence type="ECO:0000313" key="8">
    <source>
        <dbReference type="EMBL" id="MFC4989355.1"/>
    </source>
</evidence>
<dbReference type="CDD" id="cd08768">
    <property type="entry name" value="Cdc6_C"/>
    <property type="match status" value="1"/>
</dbReference>
<dbReference type="Pfam" id="PF09079">
    <property type="entry name" value="WHD_Cdc6"/>
    <property type="match status" value="1"/>
</dbReference>
<dbReference type="AlphaFoldDB" id="A0ABD5QIF0"/>
<name>A0ABD5QIF0_9EURY</name>